<keyword evidence="2" id="KW-0231">Viral genome packaging</keyword>
<proteinExistence type="predicted"/>
<evidence type="ECO:0000256" key="1">
    <source>
        <dbReference type="ARBA" id="ARBA00022612"/>
    </source>
</evidence>
<evidence type="ECO:0000313" key="3">
    <source>
        <dbReference type="EMBL" id="GBQ19480.1"/>
    </source>
</evidence>
<dbReference type="PANTHER" id="PTHR41328:SF2">
    <property type="entry name" value="TERMINASE SMALL SUBUNIT"/>
    <property type="match status" value="1"/>
</dbReference>
<evidence type="ECO:0000256" key="2">
    <source>
        <dbReference type="ARBA" id="ARBA00023219"/>
    </source>
</evidence>
<reference evidence="3" key="1">
    <citation type="submission" date="2013-04" db="EMBL/GenBank/DDBJ databases">
        <title>The genome sequencing project of 58 acetic acid bacteria.</title>
        <authorList>
            <person name="Okamoto-Kainuma A."/>
            <person name="Ishikawa M."/>
            <person name="Umino S."/>
            <person name="Koizumi Y."/>
            <person name="Shiwa Y."/>
            <person name="Yoshikawa H."/>
            <person name="Matsutani M."/>
            <person name="Matsushita K."/>
        </authorList>
    </citation>
    <scope>NUCLEOTIDE SEQUENCE</scope>
    <source>
        <strain evidence="3">DSM 12717</strain>
    </source>
</reference>
<organism evidence="3 4">
    <name type="scientific">Gluconacetobacter sacchari DSM 12717</name>
    <dbReference type="NCBI Taxonomy" id="1307940"/>
    <lineage>
        <taxon>Bacteria</taxon>
        <taxon>Pseudomonadati</taxon>
        <taxon>Pseudomonadota</taxon>
        <taxon>Alphaproteobacteria</taxon>
        <taxon>Acetobacterales</taxon>
        <taxon>Acetobacteraceae</taxon>
        <taxon>Gluconacetobacter</taxon>
    </lineage>
</organism>
<name>A0ABQ0P2F5_9PROT</name>
<protein>
    <submittedName>
        <fullName evidence="3">Phage terminase small subunit</fullName>
    </submittedName>
</protein>
<dbReference type="Proteomes" id="UP001060895">
    <property type="component" value="Unassembled WGS sequence"/>
</dbReference>
<keyword evidence="1" id="KW-1188">Viral release from host cell</keyword>
<dbReference type="InterPro" id="IPR005335">
    <property type="entry name" value="Terminase_ssu"/>
</dbReference>
<accession>A0ABQ0P2F5</accession>
<evidence type="ECO:0000313" key="4">
    <source>
        <dbReference type="Proteomes" id="UP001060895"/>
    </source>
</evidence>
<dbReference type="EMBL" id="BAQP01000007">
    <property type="protein sequence ID" value="GBQ19480.1"/>
    <property type="molecule type" value="Genomic_DNA"/>
</dbReference>
<dbReference type="InterPro" id="IPR038713">
    <property type="entry name" value="Terminase_Gp1_N_sf"/>
</dbReference>
<dbReference type="PANTHER" id="PTHR41328">
    <property type="entry name" value="TERMINASE SMALL SUBUNIT-RELATED"/>
    <property type="match status" value="1"/>
</dbReference>
<dbReference type="Gene3D" id="1.10.10.1400">
    <property type="entry name" value="Terminase, small subunit, N-terminal DNA-binding domain, HTH motif"/>
    <property type="match status" value="1"/>
</dbReference>
<dbReference type="Pfam" id="PF03592">
    <property type="entry name" value="Terminase_2"/>
    <property type="match status" value="1"/>
</dbReference>
<dbReference type="InterPro" id="IPR052404">
    <property type="entry name" value="SPP1-like_terminase"/>
</dbReference>
<gene>
    <name evidence="3" type="ORF">AA12717_0262</name>
</gene>
<sequence length="189" mass="21406">MAESARAQASAARCDDRGWRVGVTSLNDKQRRFVEEYLVDLNATQAAIRAGYSEKTARSQGQRMLTNVDIQKCLSEGQAARATRTKITQDRVVQEIARLGLSDVRKLFDDSGRLLQPHEWDDDTAAAVAAIEVDQRKEPGEDGERYTVTKIKAWDKNSALEKLMKHLGLYERDNEQRQVIVNIRDDLDD</sequence>
<keyword evidence="4" id="KW-1185">Reference proteome</keyword>
<comment type="caution">
    <text evidence="3">The sequence shown here is derived from an EMBL/GenBank/DDBJ whole genome shotgun (WGS) entry which is preliminary data.</text>
</comment>